<dbReference type="AlphaFoldDB" id="A0AA38S7D8"/>
<feature type="domain" description="NmrA-like" evidence="3">
    <location>
        <begin position="5"/>
        <end position="246"/>
    </location>
</feature>
<evidence type="ECO:0000313" key="4">
    <source>
        <dbReference type="EMBL" id="KAJ9157595.1"/>
    </source>
</evidence>
<evidence type="ECO:0000313" key="5">
    <source>
        <dbReference type="Proteomes" id="UP001174694"/>
    </source>
</evidence>
<dbReference type="CDD" id="cd05251">
    <property type="entry name" value="NmrA_like_SDR_a"/>
    <property type="match status" value="1"/>
</dbReference>
<name>A0AA38S7D8_9PEZI</name>
<dbReference type="PANTHER" id="PTHR42748:SF7">
    <property type="entry name" value="NMRA LIKE REDOX SENSOR 1-RELATED"/>
    <property type="match status" value="1"/>
</dbReference>
<dbReference type="Proteomes" id="UP001174694">
    <property type="component" value="Unassembled WGS sequence"/>
</dbReference>
<dbReference type="InterPro" id="IPR051164">
    <property type="entry name" value="NmrA-like_oxidored"/>
</dbReference>
<keyword evidence="2" id="KW-0521">NADP</keyword>
<keyword evidence="5" id="KW-1185">Reference proteome</keyword>
<dbReference type="PANTHER" id="PTHR42748">
    <property type="entry name" value="NITROGEN METABOLITE REPRESSION PROTEIN NMRA FAMILY MEMBER"/>
    <property type="match status" value="1"/>
</dbReference>
<dbReference type="InterPro" id="IPR036291">
    <property type="entry name" value="NAD(P)-bd_dom_sf"/>
</dbReference>
<dbReference type="Gene3D" id="3.40.50.720">
    <property type="entry name" value="NAD(P)-binding Rossmann-like Domain"/>
    <property type="match status" value="1"/>
</dbReference>
<evidence type="ECO:0000256" key="1">
    <source>
        <dbReference type="ARBA" id="ARBA00006328"/>
    </source>
</evidence>
<comment type="caution">
    <text evidence="4">The sequence shown here is derived from an EMBL/GenBank/DDBJ whole genome shotgun (WGS) entry which is preliminary data.</text>
</comment>
<organism evidence="4 5">
    <name type="scientific">Pleurostoma richardsiae</name>
    <dbReference type="NCBI Taxonomy" id="41990"/>
    <lineage>
        <taxon>Eukaryota</taxon>
        <taxon>Fungi</taxon>
        <taxon>Dikarya</taxon>
        <taxon>Ascomycota</taxon>
        <taxon>Pezizomycotina</taxon>
        <taxon>Sordariomycetes</taxon>
        <taxon>Sordariomycetidae</taxon>
        <taxon>Calosphaeriales</taxon>
        <taxon>Pleurostomataceae</taxon>
        <taxon>Pleurostoma</taxon>
    </lineage>
</organism>
<dbReference type="Pfam" id="PF05368">
    <property type="entry name" value="NmrA"/>
    <property type="match status" value="1"/>
</dbReference>
<evidence type="ECO:0000259" key="3">
    <source>
        <dbReference type="Pfam" id="PF05368"/>
    </source>
</evidence>
<protein>
    <submittedName>
        <fullName evidence="4">NmrA-like family domain-containing protein 1-like protein 4</fullName>
    </submittedName>
</protein>
<dbReference type="Gene3D" id="3.90.25.10">
    <property type="entry name" value="UDP-galactose 4-epimerase, domain 1"/>
    <property type="match status" value="1"/>
</dbReference>
<sequence>MASPKKAILITGATGKQGGAVIDSLLSAEEAKDFTIVAVTRNPESGSAKKLQARGVAVIQGDLNDVPTIFSNAKQAIGHDVWGVFSVQVAIGKGASSAIEEVQGKALVDAAVANHVEFFVYSSVERGGEAKSWENPTDVPHFISKHHVEQHLVEKSKGKMSWVIIRPVAFMENFEPGFGTKIMATAWKLTLKEDKPLQLVSIKDIGHFAAQAFLHPKEFAGRSISLAGDDISLREANEVFKAQAGSFMPETFHFVARLILWFVPEFGNMWRWFDTEGFGADVTALKKEHPGLLSFKDWLENDSAWARKSA</sequence>
<comment type="similarity">
    <text evidence="1">Belongs to the NmrA-type oxidoreductase family.</text>
</comment>
<reference evidence="4" key="1">
    <citation type="submission" date="2022-07" db="EMBL/GenBank/DDBJ databases">
        <title>Fungi with potential for degradation of polypropylene.</title>
        <authorList>
            <person name="Gostincar C."/>
        </authorList>
    </citation>
    <scope>NUCLEOTIDE SEQUENCE</scope>
    <source>
        <strain evidence="4">EXF-13308</strain>
    </source>
</reference>
<dbReference type="InterPro" id="IPR008030">
    <property type="entry name" value="NmrA-like"/>
</dbReference>
<accession>A0AA38S7D8</accession>
<evidence type="ECO:0000256" key="2">
    <source>
        <dbReference type="ARBA" id="ARBA00022857"/>
    </source>
</evidence>
<proteinExistence type="inferred from homology"/>
<gene>
    <name evidence="4" type="ORF">NKR23_g373</name>
</gene>
<dbReference type="SUPFAM" id="SSF51735">
    <property type="entry name" value="NAD(P)-binding Rossmann-fold domains"/>
    <property type="match status" value="1"/>
</dbReference>
<dbReference type="GO" id="GO:0005634">
    <property type="term" value="C:nucleus"/>
    <property type="evidence" value="ECO:0007669"/>
    <property type="project" value="TreeGrafter"/>
</dbReference>
<dbReference type="EMBL" id="JANBVO010000001">
    <property type="protein sequence ID" value="KAJ9157595.1"/>
    <property type="molecule type" value="Genomic_DNA"/>
</dbReference>